<evidence type="ECO:0000313" key="1">
    <source>
        <dbReference type="EMBL" id="KAK7069754.1"/>
    </source>
</evidence>
<keyword evidence="2" id="KW-1185">Reference proteome</keyword>
<organism evidence="1 2">
    <name type="scientific">Halocaridina rubra</name>
    <name type="common">Hawaiian red shrimp</name>
    <dbReference type="NCBI Taxonomy" id="373956"/>
    <lineage>
        <taxon>Eukaryota</taxon>
        <taxon>Metazoa</taxon>
        <taxon>Ecdysozoa</taxon>
        <taxon>Arthropoda</taxon>
        <taxon>Crustacea</taxon>
        <taxon>Multicrustacea</taxon>
        <taxon>Malacostraca</taxon>
        <taxon>Eumalacostraca</taxon>
        <taxon>Eucarida</taxon>
        <taxon>Decapoda</taxon>
        <taxon>Pleocyemata</taxon>
        <taxon>Caridea</taxon>
        <taxon>Atyoidea</taxon>
        <taxon>Atyidae</taxon>
        <taxon>Halocaridina</taxon>
    </lineage>
</organism>
<dbReference type="AlphaFoldDB" id="A0AAN8X0D0"/>
<gene>
    <name evidence="1" type="ORF">SK128_011785</name>
</gene>
<protein>
    <submittedName>
        <fullName evidence="1">Uncharacterized protein</fullName>
    </submittedName>
</protein>
<sequence>MLIQEDLPLSGSYRPIYLLSTTEIACKKLAFQRLYWFLEIHDLLPLSQAGFQKNCSTIDQLVRQEHTIQGALKESSPGLSFVYQIYF</sequence>
<dbReference type="Proteomes" id="UP001381693">
    <property type="component" value="Unassembled WGS sequence"/>
</dbReference>
<reference evidence="1 2" key="1">
    <citation type="submission" date="2023-11" db="EMBL/GenBank/DDBJ databases">
        <title>Halocaridina rubra genome assembly.</title>
        <authorList>
            <person name="Smith C."/>
        </authorList>
    </citation>
    <scope>NUCLEOTIDE SEQUENCE [LARGE SCALE GENOMIC DNA]</scope>
    <source>
        <strain evidence="1">EP-1</strain>
        <tissue evidence="1">Whole</tissue>
    </source>
</reference>
<comment type="caution">
    <text evidence="1">The sequence shown here is derived from an EMBL/GenBank/DDBJ whole genome shotgun (WGS) entry which is preliminary data.</text>
</comment>
<evidence type="ECO:0000313" key="2">
    <source>
        <dbReference type="Proteomes" id="UP001381693"/>
    </source>
</evidence>
<proteinExistence type="predicted"/>
<accession>A0AAN8X0D0</accession>
<dbReference type="EMBL" id="JAXCGZ010015876">
    <property type="protein sequence ID" value="KAK7069754.1"/>
    <property type="molecule type" value="Genomic_DNA"/>
</dbReference>
<name>A0AAN8X0D0_HALRR</name>